<accession>A0A2T1LRU9</accession>
<reference evidence="1 2" key="2">
    <citation type="submission" date="2018-03" db="EMBL/GenBank/DDBJ databases">
        <authorList>
            <person name="Keele B.F."/>
        </authorList>
    </citation>
    <scope>NUCLEOTIDE SEQUENCE [LARGE SCALE GENOMIC DNA]</scope>
    <source>
        <strain evidence="1 2">CCALA 016</strain>
    </source>
</reference>
<reference evidence="1 2" key="1">
    <citation type="submission" date="2018-03" db="EMBL/GenBank/DDBJ databases">
        <title>The ancient ancestry and fast evolution of plastids.</title>
        <authorList>
            <person name="Moore K.R."/>
            <person name="Magnabosco C."/>
            <person name="Momper L."/>
            <person name="Gold D.A."/>
            <person name="Bosak T."/>
            <person name="Fournier G.P."/>
        </authorList>
    </citation>
    <scope>NUCLEOTIDE SEQUENCE [LARGE SCALE GENOMIC DNA]</scope>
    <source>
        <strain evidence="1 2">CCALA 016</strain>
    </source>
</reference>
<proteinExistence type="predicted"/>
<dbReference type="EMBL" id="PXOH01000041">
    <property type="protein sequence ID" value="PSF31751.1"/>
    <property type="molecule type" value="Genomic_DNA"/>
</dbReference>
<keyword evidence="2" id="KW-1185">Reference proteome</keyword>
<dbReference type="RefSeq" id="WP_106459117.1">
    <property type="nucleotide sequence ID" value="NZ_PXOH01000041.1"/>
</dbReference>
<evidence type="ECO:0000313" key="2">
    <source>
        <dbReference type="Proteomes" id="UP000239001"/>
    </source>
</evidence>
<evidence type="ECO:0000313" key="1">
    <source>
        <dbReference type="EMBL" id="PSF31751.1"/>
    </source>
</evidence>
<name>A0A2T1LRU9_9CHRO</name>
<dbReference type="OrthoDB" id="1491450at2"/>
<gene>
    <name evidence="1" type="ORF">C7H19_22260</name>
</gene>
<dbReference type="Proteomes" id="UP000239001">
    <property type="component" value="Unassembled WGS sequence"/>
</dbReference>
<sequence>MQTVSDNLRSWADDIAELLKQLLQASSIKASEWMGEDMWGELDEYSRQIQSKVLNEYRQFSSVLEILFKEQPENTIKTFQEEKKIILSVIQQEWNQHTYFRNCDQALSKAKEALNTQIALLKSVF</sequence>
<comment type="caution">
    <text evidence="1">The sequence shown here is derived from an EMBL/GenBank/DDBJ whole genome shotgun (WGS) entry which is preliminary data.</text>
</comment>
<organism evidence="1 2">
    <name type="scientific">Aphanothece hegewaldii CCALA 016</name>
    <dbReference type="NCBI Taxonomy" id="2107694"/>
    <lineage>
        <taxon>Bacteria</taxon>
        <taxon>Bacillati</taxon>
        <taxon>Cyanobacteriota</taxon>
        <taxon>Cyanophyceae</taxon>
        <taxon>Oscillatoriophycideae</taxon>
        <taxon>Chroococcales</taxon>
        <taxon>Aphanothecaceae</taxon>
        <taxon>Aphanothece</taxon>
    </lineage>
</organism>
<protein>
    <submittedName>
        <fullName evidence="1">Uncharacterized protein</fullName>
    </submittedName>
</protein>
<dbReference type="AlphaFoldDB" id="A0A2T1LRU9"/>